<organism evidence="3 4">
    <name type="scientific">Senna tora</name>
    <dbReference type="NCBI Taxonomy" id="362788"/>
    <lineage>
        <taxon>Eukaryota</taxon>
        <taxon>Viridiplantae</taxon>
        <taxon>Streptophyta</taxon>
        <taxon>Embryophyta</taxon>
        <taxon>Tracheophyta</taxon>
        <taxon>Spermatophyta</taxon>
        <taxon>Magnoliopsida</taxon>
        <taxon>eudicotyledons</taxon>
        <taxon>Gunneridae</taxon>
        <taxon>Pentapetalae</taxon>
        <taxon>rosids</taxon>
        <taxon>fabids</taxon>
        <taxon>Fabales</taxon>
        <taxon>Fabaceae</taxon>
        <taxon>Caesalpinioideae</taxon>
        <taxon>Cassia clade</taxon>
        <taxon>Senna</taxon>
    </lineage>
</organism>
<dbReference type="AlphaFoldDB" id="A0A834T190"/>
<protein>
    <recommendedName>
        <fullName evidence="2">Retrotransposon gag domain-containing protein</fullName>
    </recommendedName>
</protein>
<reference evidence="3" key="1">
    <citation type="submission" date="2020-09" db="EMBL/GenBank/DDBJ databases">
        <title>Genome-Enabled Discovery of Anthraquinone Biosynthesis in Senna tora.</title>
        <authorList>
            <person name="Kang S.-H."/>
            <person name="Pandey R.P."/>
            <person name="Lee C.-M."/>
            <person name="Sim J.-S."/>
            <person name="Jeong J.-T."/>
            <person name="Choi B.-S."/>
            <person name="Jung M."/>
            <person name="Ginzburg D."/>
            <person name="Zhao K."/>
            <person name="Won S.Y."/>
            <person name="Oh T.-J."/>
            <person name="Yu Y."/>
            <person name="Kim N.-H."/>
            <person name="Lee O.R."/>
            <person name="Lee T.-H."/>
            <person name="Bashyal P."/>
            <person name="Kim T.-S."/>
            <person name="Lee W.-H."/>
            <person name="Kawkins C."/>
            <person name="Kim C.-K."/>
            <person name="Kim J.S."/>
            <person name="Ahn B.O."/>
            <person name="Rhee S.Y."/>
            <person name="Sohng J.K."/>
        </authorList>
    </citation>
    <scope>NUCLEOTIDE SEQUENCE</scope>
    <source>
        <tissue evidence="3">Leaf</tissue>
    </source>
</reference>
<proteinExistence type="predicted"/>
<evidence type="ECO:0000313" key="3">
    <source>
        <dbReference type="EMBL" id="KAF7811922.1"/>
    </source>
</evidence>
<keyword evidence="4" id="KW-1185">Reference proteome</keyword>
<comment type="caution">
    <text evidence="3">The sequence shown here is derived from an EMBL/GenBank/DDBJ whole genome shotgun (WGS) entry which is preliminary data.</text>
</comment>
<dbReference type="EMBL" id="JAAIUW010000010">
    <property type="protein sequence ID" value="KAF7811922.1"/>
    <property type="molecule type" value="Genomic_DNA"/>
</dbReference>
<dbReference type="InterPro" id="IPR005162">
    <property type="entry name" value="Retrotrans_gag_dom"/>
</dbReference>
<evidence type="ECO:0000256" key="1">
    <source>
        <dbReference type="SAM" id="MobiDB-lite"/>
    </source>
</evidence>
<evidence type="ECO:0000259" key="2">
    <source>
        <dbReference type="Pfam" id="PF03732"/>
    </source>
</evidence>
<name>A0A834T190_9FABA</name>
<dbReference type="PANTHER" id="PTHR33223">
    <property type="entry name" value="CCHC-TYPE DOMAIN-CONTAINING PROTEIN"/>
    <property type="match status" value="1"/>
</dbReference>
<dbReference type="OrthoDB" id="1306017at2759"/>
<dbReference type="Pfam" id="PF03732">
    <property type="entry name" value="Retrotrans_gag"/>
    <property type="match status" value="1"/>
</dbReference>
<sequence length="309" mass="35199">MTAAIAGRRCRRPAGGTPANEASGPASAWLLTVSDRQRTTHGKEFYFDIEIEKTSKKLRKEAKAVKRALDSTTLIEKFDNLFDLSKLLAEEKSYLINMAEEKTLKELDAPPVQQAPLCITAANPQASLELKSGLIYLLPKFRGLANEDPYNHLKEFHVVCSSMKPDRITEDQIKLRAFPFSLEDATKKWLFYLLAGSITSWEQMMKTFLERYYPASRVNNVRQELFGIKQHTHETLLDYWERFKELCASCPQHDIPEQALISFFYEGLLPSARSSINGAAGGSLVEKTPIEAKRLIEIVAYTSRQFWER</sequence>
<feature type="region of interest" description="Disordered" evidence="1">
    <location>
        <begin position="1"/>
        <end position="24"/>
    </location>
</feature>
<evidence type="ECO:0000313" key="4">
    <source>
        <dbReference type="Proteomes" id="UP000634136"/>
    </source>
</evidence>
<gene>
    <name evidence="3" type="ORF">G2W53_032898</name>
</gene>
<dbReference type="Proteomes" id="UP000634136">
    <property type="component" value="Unassembled WGS sequence"/>
</dbReference>
<dbReference type="PANTHER" id="PTHR33223:SF3">
    <property type="match status" value="1"/>
</dbReference>
<accession>A0A834T190</accession>
<feature type="domain" description="Retrotransposon gag" evidence="2">
    <location>
        <begin position="177"/>
        <end position="269"/>
    </location>
</feature>